<dbReference type="Proteomes" id="UP001500298">
    <property type="component" value="Unassembled WGS sequence"/>
</dbReference>
<dbReference type="PIRSF" id="PIRSF006091">
    <property type="entry name" value="E_trnsport_RnfG"/>
    <property type="match status" value="1"/>
</dbReference>
<feature type="modified residue" description="FMN phosphoryl threonine" evidence="6">
    <location>
        <position position="197"/>
    </location>
</feature>
<gene>
    <name evidence="6" type="primary">rnfG</name>
    <name evidence="9" type="ORF">GCM10023331_29400</name>
</gene>
<evidence type="ECO:0000313" key="10">
    <source>
        <dbReference type="Proteomes" id="UP001500298"/>
    </source>
</evidence>
<comment type="cofactor">
    <cofactor evidence="6">
        <name>FMN</name>
        <dbReference type="ChEBI" id="CHEBI:58210"/>
    </cofactor>
</comment>
<comment type="function">
    <text evidence="6">Part of a membrane-bound complex that couples electron transfer with translocation of ions across the membrane.</text>
</comment>
<feature type="domain" description="FMN-binding" evidence="8">
    <location>
        <begin position="112"/>
        <end position="214"/>
    </location>
</feature>
<dbReference type="EMBL" id="BAABJX010000045">
    <property type="protein sequence ID" value="GAA4842442.1"/>
    <property type="molecule type" value="Genomic_DNA"/>
</dbReference>
<keyword evidence="6 7" id="KW-0812">Transmembrane</keyword>
<comment type="caution">
    <text evidence="9">The sequence shown here is derived from an EMBL/GenBank/DDBJ whole genome shotgun (WGS) entry which is preliminary data.</text>
</comment>
<evidence type="ECO:0000256" key="5">
    <source>
        <dbReference type="ARBA" id="ARBA00022982"/>
    </source>
</evidence>
<evidence type="ECO:0000256" key="6">
    <source>
        <dbReference type="HAMAP-Rule" id="MF_00479"/>
    </source>
</evidence>
<evidence type="ECO:0000259" key="8">
    <source>
        <dbReference type="SMART" id="SM00900"/>
    </source>
</evidence>
<protein>
    <recommendedName>
        <fullName evidence="6">Ion-translocating oxidoreductase complex subunit G</fullName>
        <ecNumber evidence="6">7.-.-.-</ecNumber>
    </recommendedName>
    <alternativeName>
        <fullName evidence="6">Rnf electron transport complex subunit G</fullName>
    </alternativeName>
</protein>
<reference evidence="10" key="1">
    <citation type="journal article" date="2019" name="Int. J. Syst. Evol. Microbiol.">
        <title>The Global Catalogue of Microorganisms (GCM) 10K type strain sequencing project: providing services to taxonomists for standard genome sequencing and annotation.</title>
        <authorList>
            <consortium name="The Broad Institute Genomics Platform"/>
            <consortium name="The Broad Institute Genome Sequencing Center for Infectious Disease"/>
            <person name="Wu L."/>
            <person name="Ma J."/>
        </authorList>
    </citation>
    <scope>NUCLEOTIDE SEQUENCE [LARGE SCALE GENOMIC DNA]</scope>
    <source>
        <strain evidence="10">JCM 18326</strain>
    </source>
</reference>
<dbReference type="InterPro" id="IPR007329">
    <property type="entry name" value="FMN-bd"/>
</dbReference>
<proteinExistence type="inferred from homology"/>
<accession>A0ABP9DIJ8</accession>
<evidence type="ECO:0000256" key="2">
    <source>
        <dbReference type="ARBA" id="ARBA00022553"/>
    </source>
</evidence>
<keyword evidence="1 6" id="KW-0813">Transport</keyword>
<dbReference type="Pfam" id="PF04205">
    <property type="entry name" value="FMN_bind"/>
    <property type="match status" value="1"/>
</dbReference>
<evidence type="ECO:0000256" key="4">
    <source>
        <dbReference type="ARBA" id="ARBA00022643"/>
    </source>
</evidence>
<keyword evidence="3 6" id="KW-0285">Flavoprotein</keyword>
<keyword evidence="4 6" id="KW-0288">FMN</keyword>
<keyword evidence="6 7" id="KW-0472">Membrane</keyword>
<dbReference type="SMART" id="SM00900">
    <property type="entry name" value="FMN_bind"/>
    <property type="match status" value="1"/>
</dbReference>
<name>A0ABP9DIJ8_9BACT</name>
<dbReference type="PANTHER" id="PTHR36118">
    <property type="entry name" value="ION-TRANSLOCATING OXIDOREDUCTASE COMPLEX SUBUNIT G"/>
    <property type="match status" value="1"/>
</dbReference>
<keyword evidence="2 6" id="KW-0597">Phosphoprotein</keyword>
<evidence type="ECO:0000256" key="7">
    <source>
        <dbReference type="SAM" id="Phobius"/>
    </source>
</evidence>
<evidence type="ECO:0000313" key="9">
    <source>
        <dbReference type="EMBL" id="GAA4842442.1"/>
    </source>
</evidence>
<feature type="transmembrane region" description="Helical" evidence="7">
    <location>
        <begin position="20"/>
        <end position="38"/>
    </location>
</feature>
<comment type="similarity">
    <text evidence="6">Belongs to the RnfG family.</text>
</comment>
<comment type="subunit">
    <text evidence="6">The complex is composed of six subunits: RnfA, RnfB, RnfC, RnfD, RnfE and RnfG.</text>
</comment>
<dbReference type="PANTHER" id="PTHR36118:SF1">
    <property type="entry name" value="ION-TRANSLOCATING OXIDOREDUCTASE COMPLEX SUBUNIT G"/>
    <property type="match status" value="1"/>
</dbReference>
<dbReference type="InterPro" id="IPR010209">
    <property type="entry name" value="Ion_transpt_RnfG/RsxG"/>
</dbReference>
<evidence type="ECO:0000256" key="3">
    <source>
        <dbReference type="ARBA" id="ARBA00022630"/>
    </source>
</evidence>
<dbReference type="HAMAP" id="MF_00479">
    <property type="entry name" value="RsxG_RnfG"/>
    <property type="match status" value="1"/>
</dbReference>
<dbReference type="EC" id="7.-.-.-" evidence="6"/>
<dbReference type="RefSeq" id="WP_345373105.1">
    <property type="nucleotide sequence ID" value="NZ_BAABJX010000045.1"/>
</dbReference>
<keyword evidence="6" id="KW-1003">Cell membrane</keyword>
<keyword evidence="6 7" id="KW-1133">Transmembrane helix</keyword>
<keyword evidence="5 6" id="KW-0249">Electron transport</keyword>
<keyword evidence="6" id="KW-1278">Translocase</keyword>
<evidence type="ECO:0000256" key="1">
    <source>
        <dbReference type="ARBA" id="ARBA00022448"/>
    </source>
</evidence>
<keyword evidence="10" id="KW-1185">Reference proteome</keyword>
<sequence length="233" mass="25409">MNKVHKDIPKQAQTSSSKMLLAMAGIGAVCALLIAFVFETTLPRRESLKEEALQQAIFKVVPNGKKSIAFVLNDEGILAPLGDGEKGEVALYAAYDDNGVLQGVAIEATGQGYADLIKVLYGYSLEREAIVGHYVLESKETPGLGDRIEKDERFLTNFKMLSARLDASGKQLLHPIVTVKEGRKQQTWEIDGMTGATISSRAIGDILNKSCQQMLPLVQAQKEQIQNAYGNLN</sequence>
<comment type="subcellular location">
    <subcellularLocation>
        <location evidence="6">Cell membrane</location>
        <topology evidence="6">Single-pass membrane protein</topology>
    </subcellularLocation>
</comment>
<organism evidence="9 10">
    <name type="scientific">Algivirga pacifica</name>
    <dbReference type="NCBI Taxonomy" id="1162670"/>
    <lineage>
        <taxon>Bacteria</taxon>
        <taxon>Pseudomonadati</taxon>
        <taxon>Bacteroidota</taxon>
        <taxon>Cytophagia</taxon>
        <taxon>Cytophagales</taxon>
        <taxon>Flammeovirgaceae</taxon>
        <taxon>Algivirga</taxon>
    </lineage>
</organism>